<dbReference type="EMBL" id="FNZM01000014">
    <property type="protein sequence ID" value="SEK05143.1"/>
    <property type="molecule type" value="Genomic_DNA"/>
</dbReference>
<keyword evidence="2" id="KW-0732">Signal</keyword>
<feature type="chain" id="PRO_5043032012" description="DUF4148 domain-containing protein" evidence="2">
    <location>
        <begin position="26"/>
        <end position="86"/>
    </location>
</feature>
<dbReference type="Proteomes" id="UP000183529">
    <property type="component" value="Unassembled WGS sequence"/>
</dbReference>
<accession>A0AAQ1GJI7</accession>
<organism evidence="3 4">
    <name type="scientific">Paraburkholderia tropica</name>
    <dbReference type="NCBI Taxonomy" id="92647"/>
    <lineage>
        <taxon>Bacteria</taxon>
        <taxon>Pseudomonadati</taxon>
        <taxon>Pseudomonadota</taxon>
        <taxon>Betaproteobacteria</taxon>
        <taxon>Burkholderiales</taxon>
        <taxon>Burkholderiaceae</taxon>
        <taxon>Paraburkholderia</taxon>
    </lineage>
</organism>
<evidence type="ECO:0000256" key="2">
    <source>
        <dbReference type="SAM" id="SignalP"/>
    </source>
</evidence>
<dbReference type="GeneID" id="61304066"/>
<protein>
    <recommendedName>
        <fullName evidence="5">DUF4148 domain-containing protein</fullName>
    </recommendedName>
</protein>
<feature type="signal peptide" evidence="2">
    <location>
        <begin position="1"/>
        <end position="25"/>
    </location>
</feature>
<evidence type="ECO:0000256" key="1">
    <source>
        <dbReference type="SAM" id="MobiDB-lite"/>
    </source>
</evidence>
<feature type="region of interest" description="Disordered" evidence="1">
    <location>
        <begin position="23"/>
        <end position="42"/>
    </location>
</feature>
<feature type="compositionally biased region" description="Basic and acidic residues" evidence="1">
    <location>
        <begin position="24"/>
        <end position="40"/>
    </location>
</feature>
<sequence length="86" mass="8922">MKIRLAILAVCVSVVAAGTPRTSLARDEAVPPESTHRTLLDDANASAQAATDMSYGGTADTRSAAGQRTGGKPCLPRSQCDLFFGQ</sequence>
<proteinExistence type="predicted"/>
<evidence type="ECO:0000313" key="4">
    <source>
        <dbReference type="Proteomes" id="UP000183529"/>
    </source>
</evidence>
<dbReference type="AlphaFoldDB" id="A0AAQ1GJI7"/>
<evidence type="ECO:0008006" key="5">
    <source>
        <dbReference type="Google" id="ProtNLM"/>
    </source>
</evidence>
<name>A0AAQ1GJI7_9BURK</name>
<feature type="region of interest" description="Disordered" evidence="1">
    <location>
        <begin position="47"/>
        <end position="71"/>
    </location>
</feature>
<evidence type="ECO:0000313" key="3">
    <source>
        <dbReference type="EMBL" id="SEK05143.1"/>
    </source>
</evidence>
<comment type="caution">
    <text evidence="3">The sequence shown here is derived from an EMBL/GenBank/DDBJ whole genome shotgun (WGS) entry which is preliminary data.</text>
</comment>
<gene>
    <name evidence="3" type="ORF">SAMN05216550_114166</name>
</gene>
<reference evidence="3 4" key="1">
    <citation type="submission" date="2016-10" db="EMBL/GenBank/DDBJ databases">
        <authorList>
            <person name="Varghese N."/>
            <person name="Submissions S."/>
        </authorList>
    </citation>
    <scope>NUCLEOTIDE SEQUENCE [LARGE SCALE GENOMIC DNA]</scope>
    <source>
        <strain evidence="3 4">LMG 22274</strain>
    </source>
</reference>
<dbReference type="RefSeq" id="WP_074985735.1">
    <property type="nucleotide sequence ID" value="NZ_CADFGN010000012.1"/>
</dbReference>